<evidence type="ECO:0000256" key="3">
    <source>
        <dbReference type="ARBA" id="ARBA00023157"/>
    </source>
</evidence>
<evidence type="ECO:0000256" key="1">
    <source>
        <dbReference type="ARBA" id="ARBA00008139"/>
    </source>
</evidence>
<comment type="caution">
    <text evidence="5">The sequence shown here is derived from an EMBL/GenBank/DDBJ whole genome shotgun (WGS) entry which is preliminary data.</text>
</comment>
<dbReference type="SUPFAM" id="SSF55486">
    <property type="entry name" value="Metalloproteases ('zincins'), catalytic domain"/>
    <property type="match status" value="1"/>
</dbReference>
<dbReference type="GO" id="GO:0016020">
    <property type="term" value="C:membrane"/>
    <property type="evidence" value="ECO:0007669"/>
    <property type="project" value="InterPro"/>
</dbReference>
<keyword evidence="4" id="KW-0325">Glycoprotein</keyword>
<evidence type="ECO:0008006" key="7">
    <source>
        <dbReference type="Google" id="ProtNLM"/>
    </source>
</evidence>
<dbReference type="Pfam" id="PF01401">
    <property type="entry name" value="Peptidase_M2"/>
    <property type="match status" value="1"/>
</dbReference>
<protein>
    <recommendedName>
        <fullName evidence="7">Angiotensin-converting enzyme</fullName>
    </recommendedName>
</protein>
<evidence type="ECO:0000256" key="2">
    <source>
        <dbReference type="ARBA" id="ARBA00022729"/>
    </source>
</evidence>
<evidence type="ECO:0000313" key="6">
    <source>
        <dbReference type="Proteomes" id="UP000326759"/>
    </source>
</evidence>
<dbReference type="GO" id="GO:0006508">
    <property type="term" value="P:proteolysis"/>
    <property type="evidence" value="ECO:0007669"/>
    <property type="project" value="InterPro"/>
</dbReference>
<sequence>MNIFFTYYLSGLILNNSVIPGSPFQRNRPTLKYSPTMESLADDVAAVHLYEMQKDLTPYLQTSVQKQWDYNTNITDETEKAMDDASVAFSTTYRSWWDGLIYDYNYEDLSDYYKRQFEMQQSIDTSILTERPLTKHARLMAPKSVLGMTRNVMKTKRDTTLTNWRN</sequence>
<accession>A0A5N5TMF3</accession>
<dbReference type="EMBL" id="SEYY01000410">
    <property type="protein sequence ID" value="KAB7507338.1"/>
    <property type="molecule type" value="Genomic_DNA"/>
</dbReference>
<dbReference type="OrthoDB" id="10029630at2759"/>
<dbReference type="InterPro" id="IPR001548">
    <property type="entry name" value="Peptidase_M2"/>
</dbReference>
<evidence type="ECO:0000256" key="4">
    <source>
        <dbReference type="ARBA" id="ARBA00023180"/>
    </source>
</evidence>
<name>A0A5N5TMF3_9CRUS</name>
<evidence type="ECO:0000313" key="5">
    <source>
        <dbReference type="EMBL" id="KAB7507338.1"/>
    </source>
</evidence>
<dbReference type="GO" id="GO:0008241">
    <property type="term" value="F:peptidyl-dipeptidase activity"/>
    <property type="evidence" value="ECO:0007669"/>
    <property type="project" value="InterPro"/>
</dbReference>
<keyword evidence="3" id="KW-1015">Disulfide bond</keyword>
<dbReference type="Proteomes" id="UP000326759">
    <property type="component" value="Unassembled WGS sequence"/>
</dbReference>
<comment type="similarity">
    <text evidence="1">Belongs to the peptidase M2 family.</text>
</comment>
<organism evidence="5 6">
    <name type="scientific">Armadillidium nasatum</name>
    <dbReference type="NCBI Taxonomy" id="96803"/>
    <lineage>
        <taxon>Eukaryota</taxon>
        <taxon>Metazoa</taxon>
        <taxon>Ecdysozoa</taxon>
        <taxon>Arthropoda</taxon>
        <taxon>Crustacea</taxon>
        <taxon>Multicrustacea</taxon>
        <taxon>Malacostraca</taxon>
        <taxon>Eumalacostraca</taxon>
        <taxon>Peracarida</taxon>
        <taxon>Isopoda</taxon>
        <taxon>Oniscidea</taxon>
        <taxon>Crinocheta</taxon>
        <taxon>Armadillidiidae</taxon>
        <taxon>Armadillidium</taxon>
    </lineage>
</organism>
<reference evidence="5 6" key="1">
    <citation type="journal article" date="2019" name="PLoS Biol.">
        <title>Sex chromosomes control vertical transmission of feminizing Wolbachia symbionts in an isopod.</title>
        <authorList>
            <person name="Becking T."/>
            <person name="Chebbi M.A."/>
            <person name="Giraud I."/>
            <person name="Moumen B."/>
            <person name="Laverre T."/>
            <person name="Caubet Y."/>
            <person name="Peccoud J."/>
            <person name="Gilbert C."/>
            <person name="Cordaux R."/>
        </authorList>
    </citation>
    <scope>NUCLEOTIDE SEQUENCE [LARGE SCALE GENOMIC DNA]</scope>
    <source>
        <strain evidence="5">ANa2</strain>
        <tissue evidence="5">Whole body excluding digestive tract and cuticle</tissue>
    </source>
</reference>
<dbReference type="GO" id="GO:0008237">
    <property type="term" value="F:metallopeptidase activity"/>
    <property type="evidence" value="ECO:0007669"/>
    <property type="project" value="InterPro"/>
</dbReference>
<keyword evidence="6" id="KW-1185">Reference proteome</keyword>
<dbReference type="AlphaFoldDB" id="A0A5N5TMF3"/>
<proteinExistence type="inferred from homology"/>
<keyword evidence="2" id="KW-0732">Signal</keyword>
<gene>
    <name evidence="5" type="ORF">Anas_05565</name>
</gene>